<evidence type="ECO:0000313" key="2">
    <source>
        <dbReference type="EMBL" id="KAG7297141.1"/>
    </source>
</evidence>
<gene>
    <name evidence="2" type="ORF">JYU34_020108</name>
</gene>
<protein>
    <submittedName>
        <fullName evidence="2">Uncharacterized protein</fullName>
    </submittedName>
</protein>
<evidence type="ECO:0000313" key="3">
    <source>
        <dbReference type="Proteomes" id="UP000823941"/>
    </source>
</evidence>
<name>A0ABQ7PVY1_PLUXY</name>
<proteinExistence type="predicted"/>
<organism evidence="2 3">
    <name type="scientific">Plutella xylostella</name>
    <name type="common">Diamondback moth</name>
    <name type="synonym">Plutella maculipennis</name>
    <dbReference type="NCBI Taxonomy" id="51655"/>
    <lineage>
        <taxon>Eukaryota</taxon>
        <taxon>Metazoa</taxon>
        <taxon>Ecdysozoa</taxon>
        <taxon>Arthropoda</taxon>
        <taxon>Hexapoda</taxon>
        <taxon>Insecta</taxon>
        <taxon>Pterygota</taxon>
        <taxon>Neoptera</taxon>
        <taxon>Endopterygota</taxon>
        <taxon>Lepidoptera</taxon>
        <taxon>Glossata</taxon>
        <taxon>Ditrysia</taxon>
        <taxon>Yponomeutoidea</taxon>
        <taxon>Plutellidae</taxon>
        <taxon>Plutella</taxon>
    </lineage>
</organism>
<reference evidence="2 3" key="1">
    <citation type="submission" date="2021-06" db="EMBL/GenBank/DDBJ databases">
        <title>A haploid diamondback moth (Plutella xylostella L.) genome assembly resolves 31 chromosomes and identifies a diamide resistance mutation.</title>
        <authorList>
            <person name="Ward C.M."/>
            <person name="Perry K.D."/>
            <person name="Baker G."/>
            <person name="Powis K."/>
            <person name="Heckel D.G."/>
            <person name="Baxter S.W."/>
        </authorList>
    </citation>
    <scope>NUCLEOTIDE SEQUENCE [LARGE SCALE GENOMIC DNA]</scope>
    <source>
        <strain evidence="2 3">LV</strain>
        <tissue evidence="2">Single pupa</tissue>
    </source>
</reference>
<dbReference type="Proteomes" id="UP000823941">
    <property type="component" value="Chromosome 27"/>
</dbReference>
<accession>A0ABQ7PVY1</accession>
<feature type="region of interest" description="Disordered" evidence="1">
    <location>
        <begin position="82"/>
        <end position="104"/>
    </location>
</feature>
<comment type="caution">
    <text evidence="2">The sequence shown here is derived from an EMBL/GenBank/DDBJ whole genome shotgun (WGS) entry which is preliminary data.</text>
</comment>
<dbReference type="EMBL" id="JAHIBW010000027">
    <property type="protein sequence ID" value="KAG7297141.1"/>
    <property type="molecule type" value="Genomic_DNA"/>
</dbReference>
<sequence>MAVSLKTACCTRLRPRPSAGCSRPTTTTLMGASAATRRPPPAPASWARACRASRLTTTPPVGGSRGLRIGSARHLPCGACTPRTTRRTPCSPTEGTTRRWKQQARATHQQTWWCV</sequence>
<keyword evidence="3" id="KW-1185">Reference proteome</keyword>
<feature type="region of interest" description="Disordered" evidence="1">
    <location>
        <begin position="15"/>
        <end position="47"/>
    </location>
</feature>
<evidence type="ECO:0000256" key="1">
    <source>
        <dbReference type="SAM" id="MobiDB-lite"/>
    </source>
</evidence>
<feature type="compositionally biased region" description="Low complexity" evidence="1">
    <location>
        <begin position="82"/>
        <end position="93"/>
    </location>
</feature>